<organism evidence="1">
    <name type="scientific">Desulfobacca acetoxidans</name>
    <dbReference type="NCBI Taxonomy" id="60893"/>
    <lineage>
        <taxon>Bacteria</taxon>
        <taxon>Pseudomonadati</taxon>
        <taxon>Thermodesulfobacteriota</taxon>
        <taxon>Desulfobaccia</taxon>
        <taxon>Desulfobaccales</taxon>
        <taxon>Desulfobaccaceae</taxon>
        <taxon>Desulfobacca</taxon>
    </lineage>
</organism>
<dbReference type="Pfam" id="PF03692">
    <property type="entry name" value="CxxCxxCC"/>
    <property type="match status" value="1"/>
</dbReference>
<accession>A0A7V4G750</accession>
<evidence type="ECO:0000313" key="1">
    <source>
        <dbReference type="EMBL" id="HGS04406.1"/>
    </source>
</evidence>
<name>A0A7V4G750_9BACT</name>
<dbReference type="EMBL" id="DSXI01000084">
    <property type="protein sequence ID" value="HGS04406.1"/>
    <property type="molecule type" value="Genomic_DNA"/>
</dbReference>
<proteinExistence type="predicted"/>
<dbReference type="InterPro" id="IPR005358">
    <property type="entry name" value="Puta_zinc/iron-chelating_dom"/>
</dbReference>
<comment type="caution">
    <text evidence="1">The sequence shown here is derived from an EMBL/GenBank/DDBJ whole genome shotgun (WGS) entry which is preliminary data.</text>
</comment>
<gene>
    <name evidence="1" type="ORF">ENT08_01470</name>
</gene>
<protein>
    <recommendedName>
        <fullName evidence="2">YkgJ family cysteine cluster protein</fullName>
    </recommendedName>
</protein>
<reference evidence="1" key="1">
    <citation type="journal article" date="2020" name="mSystems">
        <title>Genome- and Community-Level Interaction Insights into Carbon Utilization and Element Cycling Functions of Hydrothermarchaeota in Hydrothermal Sediment.</title>
        <authorList>
            <person name="Zhou Z."/>
            <person name="Liu Y."/>
            <person name="Xu W."/>
            <person name="Pan J."/>
            <person name="Luo Z.H."/>
            <person name="Li M."/>
        </authorList>
    </citation>
    <scope>NUCLEOTIDE SEQUENCE [LARGE SCALE GENOMIC DNA]</scope>
    <source>
        <strain evidence="1">SpSt-548</strain>
    </source>
</reference>
<evidence type="ECO:0008006" key="2">
    <source>
        <dbReference type="Google" id="ProtNLM"/>
    </source>
</evidence>
<sequence length="233" mass="25804">MPPWLEIDEELAAKVKNLVAEALHSTPAPSPAVALEVTRQILQLADRIIEEFETVHALPHPIVCQAGCSFCCHNQVQLTPPEAFLLGYMLQSYASPEKQQAVTEMVIREAGRKRGQTPARLAAGRKANPCPLLLGDRCGLYPWRPLMCRAMHSFDAAHCRSSLERGDLAADACYLHRHVFAVSLSKGLQEGFRVLGCRPATLEMSQALEVVLTEPDALSRWLRGKEVFRPQGE</sequence>
<dbReference type="AlphaFoldDB" id="A0A7V4G750"/>